<keyword evidence="4" id="KW-1185">Reference proteome</keyword>
<evidence type="ECO:0000313" key="3">
    <source>
        <dbReference type="EMBL" id="QDT04049.1"/>
    </source>
</evidence>
<dbReference type="EMBL" id="CP036525">
    <property type="protein sequence ID" value="QDT04049.1"/>
    <property type="molecule type" value="Genomic_DNA"/>
</dbReference>
<dbReference type="AlphaFoldDB" id="A0A517NA86"/>
<dbReference type="PROSITE" id="PS51257">
    <property type="entry name" value="PROKAR_LIPOPROTEIN"/>
    <property type="match status" value="1"/>
</dbReference>
<name>A0A517NA86_9BACT</name>
<dbReference type="Proteomes" id="UP000318538">
    <property type="component" value="Chromosome"/>
</dbReference>
<gene>
    <name evidence="3" type="ORF">K227x_24350</name>
</gene>
<feature type="region of interest" description="Disordered" evidence="1">
    <location>
        <begin position="164"/>
        <end position="246"/>
    </location>
</feature>
<feature type="compositionally biased region" description="Basic residues" evidence="1">
    <location>
        <begin position="1"/>
        <end position="20"/>
    </location>
</feature>
<sequence length="246" mass="25620">MTTTKRPHLALARQRTRPPQRRSAAAPTLGFGCHRKPTPVGSPAVRCGSVIIEVVLAVSLLAVAGVALTKLSRGASMLGRTADQHLAATLAAENTLERMRALPTGQWSTQGDAIASAVGNDTQCTVTVAVDDFQSGPNEGVHIQVQATLGDAVTVRQHDWIVREPKPDAAADDVAADDAAADDDVADADKPDDDATDADDGDADAADADEMTDTDETAADKNPSDSNSTDKNESGEPDNQSPQEDS</sequence>
<evidence type="ECO:0000256" key="1">
    <source>
        <dbReference type="SAM" id="MobiDB-lite"/>
    </source>
</evidence>
<evidence type="ECO:0000313" key="4">
    <source>
        <dbReference type="Proteomes" id="UP000318538"/>
    </source>
</evidence>
<feature type="region of interest" description="Disordered" evidence="1">
    <location>
        <begin position="1"/>
        <end position="31"/>
    </location>
</feature>
<organism evidence="3 4">
    <name type="scientific">Rubripirellula lacrimiformis</name>
    <dbReference type="NCBI Taxonomy" id="1930273"/>
    <lineage>
        <taxon>Bacteria</taxon>
        <taxon>Pseudomonadati</taxon>
        <taxon>Planctomycetota</taxon>
        <taxon>Planctomycetia</taxon>
        <taxon>Pirellulales</taxon>
        <taxon>Pirellulaceae</taxon>
        <taxon>Rubripirellula</taxon>
    </lineage>
</organism>
<feature type="compositionally biased region" description="Polar residues" evidence="1">
    <location>
        <begin position="237"/>
        <end position="246"/>
    </location>
</feature>
<evidence type="ECO:0000256" key="2">
    <source>
        <dbReference type="SAM" id="Phobius"/>
    </source>
</evidence>
<keyword evidence="2" id="KW-1133">Transmembrane helix</keyword>
<accession>A0A517NA86</accession>
<feature type="compositionally biased region" description="Acidic residues" evidence="1">
    <location>
        <begin position="170"/>
        <end position="217"/>
    </location>
</feature>
<keyword evidence="2" id="KW-0812">Transmembrane</keyword>
<reference evidence="3 4" key="1">
    <citation type="submission" date="2019-02" db="EMBL/GenBank/DDBJ databases">
        <title>Deep-cultivation of Planctomycetes and their phenomic and genomic characterization uncovers novel biology.</title>
        <authorList>
            <person name="Wiegand S."/>
            <person name="Jogler M."/>
            <person name="Boedeker C."/>
            <person name="Pinto D."/>
            <person name="Vollmers J."/>
            <person name="Rivas-Marin E."/>
            <person name="Kohn T."/>
            <person name="Peeters S.H."/>
            <person name="Heuer A."/>
            <person name="Rast P."/>
            <person name="Oberbeckmann S."/>
            <person name="Bunk B."/>
            <person name="Jeske O."/>
            <person name="Meyerdierks A."/>
            <person name="Storesund J.E."/>
            <person name="Kallscheuer N."/>
            <person name="Luecker S."/>
            <person name="Lage O.M."/>
            <person name="Pohl T."/>
            <person name="Merkel B.J."/>
            <person name="Hornburger P."/>
            <person name="Mueller R.-W."/>
            <person name="Bruemmer F."/>
            <person name="Labrenz M."/>
            <person name="Spormann A.M."/>
            <person name="Op den Camp H."/>
            <person name="Overmann J."/>
            <person name="Amann R."/>
            <person name="Jetten M.S.M."/>
            <person name="Mascher T."/>
            <person name="Medema M.H."/>
            <person name="Devos D.P."/>
            <person name="Kaster A.-K."/>
            <person name="Ovreas L."/>
            <person name="Rohde M."/>
            <person name="Galperin M.Y."/>
            <person name="Jogler C."/>
        </authorList>
    </citation>
    <scope>NUCLEOTIDE SEQUENCE [LARGE SCALE GENOMIC DNA]</scope>
    <source>
        <strain evidence="3 4">K22_7</strain>
    </source>
</reference>
<dbReference type="RefSeq" id="WP_145169591.1">
    <property type="nucleotide sequence ID" value="NZ_CP036525.1"/>
</dbReference>
<dbReference type="KEGG" id="rlc:K227x_24350"/>
<feature type="compositionally biased region" description="Basic and acidic residues" evidence="1">
    <location>
        <begin position="218"/>
        <end position="234"/>
    </location>
</feature>
<proteinExistence type="predicted"/>
<feature type="transmembrane region" description="Helical" evidence="2">
    <location>
        <begin position="50"/>
        <end position="68"/>
    </location>
</feature>
<protein>
    <submittedName>
        <fullName evidence="3">Uncharacterized protein</fullName>
    </submittedName>
</protein>
<keyword evidence="2" id="KW-0472">Membrane</keyword>